<protein>
    <recommendedName>
        <fullName evidence="4">DUF3040 domain-containing protein</fullName>
    </recommendedName>
</protein>
<keyword evidence="1" id="KW-1133">Transmembrane helix</keyword>
<reference evidence="2 3" key="1">
    <citation type="submission" date="2016-04" db="EMBL/GenBank/DDBJ databases">
        <title>Complete genome sequence and analysis of deep-sea sediment isolate, Amycolatopsis sp. WP1.</title>
        <authorList>
            <person name="Wang H."/>
            <person name="Chen S."/>
            <person name="Wu Q."/>
        </authorList>
    </citation>
    <scope>NUCLEOTIDE SEQUENCE [LARGE SCALE GENOMIC DNA]</scope>
    <source>
        <strain evidence="2 3">WP1</strain>
    </source>
</reference>
<evidence type="ECO:0000313" key="3">
    <source>
        <dbReference type="Proteomes" id="UP000250434"/>
    </source>
</evidence>
<sequence>MLSHHDREQLKKIEEWFEAAEPALAASFRRIGGPRRFRIGRVLPVCVDVLAGVLLVLAVLTASASLVLAGMLALVLGVGLHLARHLPADV</sequence>
<accession>A0A344L1Y7</accession>
<dbReference type="Proteomes" id="UP000250434">
    <property type="component" value="Chromosome"/>
</dbReference>
<evidence type="ECO:0008006" key="4">
    <source>
        <dbReference type="Google" id="ProtNLM"/>
    </source>
</evidence>
<dbReference type="AlphaFoldDB" id="A0A344L1Y7"/>
<gene>
    <name evidence="2" type="ORF">A4R43_05565</name>
</gene>
<dbReference type="EMBL" id="CP015163">
    <property type="protein sequence ID" value="AXB42061.1"/>
    <property type="molecule type" value="Genomic_DNA"/>
</dbReference>
<keyword evidence="1" id="KW-0812">Transmembrane</keyword>
<keyword evidence="3" id="KW-1185">Reference proteome</keyword>
<evidence type="ECO:0000313" key="2">
    <source>
        <dbReference type="EMBL" id="AXB42061.1"/>
    </source>
</evidence>
<feature type="transmembrane region" description="Helical" evidence="1">
    <location>
        <begin position="66"/>
        <end position="83"/>
    </location>
</feature>
<dbReference type="InterPro" id="IPR021401">
    <property type="entry name" value="DUF3040"/>
</dbReference>
<proteinExistence type="predicted"/>
<feature type="transmembrane region" description="Helical" evidence="1">
    <location>
        <begin position="39"/>
        <end position="60"/>
    </location>
</feature>
<name>A0A344L1Y7_9PSEU</name>
<evidence type="ECO:0000256" key="1">
    <source>
        <dbReference type="SAM" id="Phobius"/>
    </source>
</evidence>
<dbReference type="RefSeq" id="WP_162788331.1">
    <property type="nucleotide sequence ID" value="NZ_CP015163.1"/>
</dbReference>
<dbReference type="Pfam" id="PF11239">
    <property type="entry name" value="DUF3040"/>
    <property type="match status" value="1"/>
</dbReference>
<organism evidence="2 3">
    <name type="scientific">Amycolatopsis albispora</name>
    <dbReference type="NCBI Taxonomy" id="1804986"/>
    <lineage>
        <taxon>Bacteria</taxon>
        <taxon>Bacillati</taxon>
        <taxon>Actinomycetota</taxon>
        <taxon>Actinomycetes</taxon>
        <taxon>Pseudonocardiales</taxon>
        <taxon>Pseudonocardiaceae</taxon>
        <taxon>Amycolatopsis</taxon>
    </lineage>
</organism>
<keyword evidence="1" id="KW-0472">Membrane</keyword>
<dbReference type="KEGG" id="aab:A4R43_05565"/>